<reference evidence="1 2" key="1">
    <citation type="submission" date="2017-08" db="EMBL/GenBank/DDBJ databases">
        <title>Lysobacter sylvestris genome.</title>
        <authorList>
            <person name="Zhang D.-C."/>
            <person name="Albuquerque L."/>
            <person name="Franca L."/>
            <person name="Froufe H.J.C."/>
            <person name="Barroso C."/>
            <person name="Egas C."/>
            <person name="Da Costa M."/>
            <person name="Margesin R."/>
        </authorList>
    </citation>
    <scope>NUCLEOTIDE SEQUENCE [LARGE SCALE GENOMIC DNA]</scope>
    <source>
        <strain evidence="1 2">AM20-91</strain>
    </source>
</reference>
<dbReference type="InterPro" id="IPR002514">
    <property type="entry name" value="Transposase_8"/>
</dbReference>
<evidence type="ECO:0000313" key="2">
    <source>
        <dbReference type="Proteomes" id="UP000236220"/>
    </source>
</evidence>
<keyword evidence="2" id="KW-1185">Reference proteome</keyword>
<dbReference type="InterPro" id="IPR010921">
    <property type="entry name" value="Trp_repressor/repl_initiator"/>
</dbReference>
<dbReference type="GO" id="GO:0043565">
    <property type="term" value="F:sequence-specific DNA binding"/>
    <property type="evidence" value="ECO:0007669"/>
    <property type="project" value="InterPro"/>
</dbReference>
<accession>A0A2K1Q490</accession>
<dbReference type="Proteomes" id="UP000236220">
    <property type="component" value="Unassembled WGS sequence"/>
</dbReference>
<dbReference type="RefSeq" id="WP_129588397.1">
    <property type="nucleotide sequence ID" value="NZ_NPZB01000001.1"/>
</dbReference>
<dbReference type="Pfam" id="PF01527">
    <property type="entry name" value="HTH_Tnp_1"/>
    <property type="match status" value="1"/>
</dbReference>
<dbReference type="OrthoDB" id="6174090at2"/>
<gene>
    <name evidence="1" type="ORF">Lysil_1450</name>
</gene>
<dbReference type="EMBL" id="NPZB01000001">
    <property type="protein sequence ID" value="PNS09821.1"/>
    <property type="molecule type" value="Genomic_DNA"/>
</dbReference>
<name>A0A2K1Q490_9GAMM</name>
<dbReference type="AlphaFoldDB" id="A0A2K1Q490"/>
<comment type="caution">
    <text evidence="1">The sequence shown here is derived from an EMBL/GenBank/DDBJ whole genome shotgun (WGS) entry which is preliminary data.</text>
</comment>
<organism evidence="1 2">
    <name type="scientific">Solilutibacter silvestris</name>
    <dbReference type="NCBI Taxonomy" id="1645665"/>
    <lineage>
        <taxon>Bacteria</taxon>
        <taxon>Pseudomonadati</taxon>
        <taxon>Pseudomonadota</taxon>
        <taxon>Gammaproteobacteria</taxon>
        <taxon>Lysobacterales</taxon>
        <taxon>Lysobacteraceae</taxon>
        <taxon>Solilutibacter</taxon>
    </lineage>
</organism>
<proteinExistence type="predicted"/>
<protein>
    <submittedName>
        <fullName evidence="1">Transposase</fullName>
    </submittedName>
</protein>
<dbReference type="GO" id="GO:0006313">
    <property type="term" value="P:DNA transposition"/>
    <property type="evidence" value="ECO:0007669"/>
    <property type="project" value="InterPro"/>
</dbReference>
<dbReference type="GO" id="GO:0004803">
    <property type="term" value="F:transposase activity"/>
    <property type="evidence" value="ECO:0007669"/>
    <property type="project" value="InterPro"/>
</dbReference>
<evidence type="ECO:0000313" key="1">
    <source>
        <dbReference type="EMBL" id="PNS09821.1"/>
    </source>
</evidence>
<dbReference type="SUPFAM" id="SSF48295">
    <property type="entry name" value="TrpR-like"/>
    <property type="match status" value="1"/>
</dbReference>
<sequence>MGKHRSTDEKIRILAEAMSGNWDKVAVARRHSIHESTLYDWMNEFPYAADAYAVLQEKGRSEYLSFLFKNSDAKHGQEEFKLKGGVDYGETPDYPNEFWEWEERRLEQIDADTRYRLKVSVPRIGWMPAARWDQTLSAKVHGKRFPSEKIVKLQLRLPAALHDRLKKQSEGSLNQVITGLIGYALETLDTEYGTLHIYDRLKPAPKIRTSSVKNFMAISADQNYRARRKKKLSNQADSKLGPIDP</sequence>